<sequence>MFKLCVFLGLSVALCYGAPGRGVACGKVPGTVYKCLAFPSDASRDILPKCKLATECEKLTCTFREYNLLDDEVINRERALAFFENYTRENATFTAAVEHIKSECLGSVALKPQGIYLDCPVYDVLYCVFRNLIRHAAPAQWSTTPECKGARAFAAACPICPDECFKPEVPAGSCNAC</sequence>
<comment type="caution">
    <text evidence="2">The sequence shown here is derived from an EMBL/GenBank/DDBJ whole genome shotgun (WGS) entry which is preliminary data.</text>
</comment>
<evidence type="ECO:0008006" key="3">
    <source>
        <dbReference type="Google" id="ProtNLM"/>
    </source>
</evidence>
<evidence type="ECO:0000256" key="1">
    <source>
        <dbReference type="SAM" id="SignalP"/>
    </source>
</evidence>
<dbReference type="EMBL" id="NWSH01004598">
    <property type="protein sequence ID" value="PCG64869.1"/>
    <property type="molecule type" value="Genomic_DNA"/>
</dbReference>
<dbReference type="Gene3D" id="1.10.238.270">
    <property type="match status" value="1"/>
</dbReference>
<accession>A0A2A4IZ10</accession>
<name>A0A2A4IZ10_HELVI</name>
<protein>
    <recommendedName>
        <fullName evidence="3">Odorant binding protein</fullName>
    </recommendedName>
</protein>
<evidence type="ECO:0000313" key="2">
    <source>
        <dbReference type="EMBL" id="PCG64869.1"/>
    </source>
</evidence>
<reference evidence="2" key="1">
    <citation type="submission" date="2017-09" db="EMBL/GenBank/DDBJ databases">
        <title>Contemporary evolution of a Lepidopteran species, Heliothis virescens, in response to modern agricultural practices.</title>
        <authorList>
            <person name="Fritz M.L."/>
            <person name="Deyonke A.M."/>
            <person name="Papanicolaou A."/>
            <person name="Micinski S."/>
            <person name="Westbrook J."/>
            <person name="Gould F."/>
        </authorList>
    </citation>
    <scope>NUCLEOTIDE SEQUENCE [LARGE SCALE GENOMIC DNA]</scope>
    <source>
        <strain evidence="2">HvINT-</strain>
        <tissue evidence="2">Whole body</tissue>
    </source>
</reference>
<keyword evidence="1" id="KW-0732">Signal</keyword>
<dbReference type="AlphaFoldDB" id="A0A2A4IZ10"/>
<gene>
    <name evidence="2" type="ORF">B5V51_9977</name>
</gene>
<proteinExistence type="predicted"/>
<feature type="chain" id="PRO_5012020073" description="Odorant binding protein" evidence="1">
    <location>
        <begin position="18"/>
        <end position="177"/>
    </location>
</feature>
<organism evidence="2">
    <name type="scientific">Heliothis virescens</name>
    <name type="common">Tobacco budworm moth</name>
    <dbReference type="NCBI Taxonomy" id="7102"/>
    <lineage>
        <taxon>Eukaryota</taxon>
        <taxon>Metazoa</taxon>
        <taxon>Ecdysozoa</taxon>
        <taxon>Arthropoda</taxon>
        <taxon>Hexapoda</taxon>
        <taxon>Insecta</taxon>
        <taxon>Pterygota</taxon>
        <taxon>Neoptera</taxon>
        <taxon>Endopterygota</taxon>
        <taxon>Lepidoptera</taxon>
        <taxon>Glossata</taxon>
        <taxon>Ditrysia</taxon>
        <taxon>Noctuoidea</taxon>
        <taxon>Noctuidae</taxon>
        <taxon>Heliothinae</taxon>
        <taxon>Heliothis</taxon>
    </lineage>
</organism>
<feature type="signal peptide" evidence="1">
    <location>
        <begin position="1"/>
        <end position="17"/>
    </location>
</feature>
<dbReference type="SMR" id="A0A2A4IZ10"/>